<comment type="caution">
    <text evidence="2">The sequence shown here is derived from an EMBL/GenBank/DDBJ whole genome shotgun (WGS) entry which is preliminary data.</text>
</comment>
<keyword evidence="1" id="KW-0732">Signal</keyword>
<feature type="non-terminal residue" evidence="2">
    <location>
        <position position="65"/>
    </location>
</feature>
<feature type="chain" id="PRO_5043831207" evidence="1">
    <location>
        <begin position="22"/>
        <end position="65"/>
    </location>
</feature>
<organism evidence="2 3">
    <name type="scientific">Plakobranchus ocellatus</name>
    <dbReference type="NCBI Taxonomy" id="259542"/>
    <lineage>
        <taxon>Eukaryota</taxon>
        <taxon>Metazoa</taxon>
        <taxon>Spiralia</taxon>
        <taxon>Lophotrochozoa</taxon>
        <taxon>Mollusca</taxon>
        <taxon>Gastropoda</taxon>
        <taxon>Heterobranchia</taxon>
        <taxon>Euthyneura</taxon>
        <taxon>Panpulmonata</taxon>
        <taxon>Sacoglossa</taxon>
        <taxon>Placobranchoidea</taxon>
        <taxon>Plakobranchidae</taxon>
        <taxon>Plakobranchus</taxon>
    </lineage>
</organism>
<evidence type="ECO:0000313" key="2">
    <source>
        <dbReference type="EMBL" id="GFO02752.1"/>
    </source>
</evidence>
<feature type="signal peptide" evidence="1">
    <location>
        <begin position="1"/>
        <end position="21"/>
    </location>
</feature>
<accession>A0AAV4A662</accession>
<dbReference type="EMBL" id="BLXT01003625">
    <property type="protein sequence ID" value="GFO02752.1"/>
    <property type="molecule type" value="Genomic_DNA"/>
</dbReference>
<keyword evidence="3" id="KW-1185">Reference proteome</keyword>
<evidence type="ECO:0000313" key="3">
    <source>
        <dbReference type="Proteomes" id="UP000735302"/>
    </source>
</evidence>
<reference evidence="2 3" key="1">
    <citation type="journal article" date="2021" name="Elife">
        <title>Chloroplast acquisition without the gene transfer in kleptoplastic sea slugs, Plakobranchus ocellatus.</title>
        <authorList>
            <person name="Maeda T."/>
            <person name="Takahashi S."/>
            <person name="Yoshida T."/>
            <person name="Shimamura S."/>
            <person name="Takaki Y."/>
            <person name="Nagai Y."/>
            <person name="Toyoda A."/>
            <person name="Suzuki Y."/>
            <person name="Arimoto A."/>
            <person name="Ishii H."/>
            <person name="Satoh N."/>
            <person name="Nishiyama T."/>
            <person name="Hasebe M."/>
            <person name="Maruyama T."/>
            <person name="Minagawa J."/>
            <person name="Obokata J."/>
            <person name="Shigenobu S."/>
        </authorList>
    </citation>
    <scope>NUCLEOTIDE SEQUENCE [LARGE SCALE GENOMIC DNA]</scope>
</reference>
<dbReference type="AlphaFoldDB" id="A0AAV4A662"/>
<dbReference type="Proteomes" id="UP000735302">
    <property type="component" value="Unassembled WGS sequence"/>
</dbReference>
<evidence type="ECO:0000256" key="1">
    <source>
        <dbReference type="SAM" id="SignalP"/>
    </source>
</evidence>
<name>A0AAV4A662_9GAST</name>
<protein>
    <submittedName>
        <fullName evidence="2">Uncharacterized protein</fullName>
    </submittedName>
</protein>
<sequence>MKTLSLATAIVLLGSFINVDGSGPEWDDLRVTWGANIFTNFKSQPRTIYEASKQGFKLVGPKSCD</sequence>
<gene>
    <name evidence="2" type="ORF">PoB_002925700</name>
</gene>
<proteinExistence type="predicted"/>